<dbReference type="PROSITE" id="PS51833">
    <property type="entry name" value="HDOD"/>
    <property type="match status" value="1"/>
</dbReference>
<proteinExistence type="predicted"/>
<dbReference type="InterPro" id="IPR013976">
    <property type="entry name" value="HDOD"/>
</dbReference>
<reference evidence="2 3" key="1">
    <citation type="submission" date="2020-01" db="EMBL/GenBank/DDBJ databases">
        <title>Genome sequencing of strain KACC 21265.</title>
        <authorList>
            <person name="Heo J."/>
            <person name="Kim S.-J."/>
            <person name="Kim J.-S."/>
            <person name="Hong S.-B."/>
            <person name="Kwon S.-W."/>
        </authorList>
    </citation>
    <scope>NUCLEOTIDE SEQUENCE [LARGE SCALE GENOMIC DNA]</scope>
    <source>
        <strain evidence="2 3">KACC 21265</strain>
    </source>
</reference>
<dbReference type="PANTHER" id="PTHR33525">
    <property type="match status" value="1"/>
</dbReference>
<dbReference type="Pfam" id="PF08668">
    <property type="entry name" value="HDOD"/>
    <property type="match status" value="1"/>
</dbReference>
<dbReference type="PANTHER" id="PTHR33525:SF4">
    <property type="entry name" value="CYCLIC DI-GMP PHOSPHODIESTERASE CDGJ"/>
    <property type="match status" value="1"/>
</dbReference>
<dbReference type="KEGG" id="xyk:GT347_08280"/>
<organism evidence="2 3">
    <name type="scientific">Xylophilus rhododendri</name>
    <dbReference type="NCBI Taxonomy" id="2697032"/>
    <lineage>
        <taxon>Bacteria</taxon>
        <taxon>Pseudomonadati</taxon>
        <taxon>Pseudomonadota</taxon>
        <taxon>Betaproteobacteria</taxon>
        <taxon>Burkholderiales</taxon>
        <taxon>Xylophilus</taxon>
    </lineage>
</organism>
<evidence type="ECO:0000313" key="3">
    <source>
        <dbReference type="Proteomes" id="UP000464787"/>
    </source>
</evidence>
<evidence type="ECO:0000259" key="1">
    <source>
        <dbReference type="PROSITE" id="PS51833"/>
    </source>
</evidence>
<keyword evidence="3" id="KW-1185">Reference proteome</keyword>
<dbReference type="RefSeq" id="WP_160551509.1">
    <property type="nucleotide sequence ID" value="NZ_CP047650.1"/>
</dbReference>
<dbReference type="EMBL" id="CP047650">
    <property type="protein sequence ID" value="QHI97992.1"/>
    <property type="molecule type" value="Genomic_DNA"/>
</dbReference>
<feature type="domain" description="HDOD" evidence="1">
    <location>
        <begin position="225"/>
        <end position="411"/>
    </location>
</feature>
<dbReference type="AlphaFoldDB" id="A0A857J4N1"/>
<dbReference type="InterPro" id="IPR052340">
    <property type="entry name" value="RNase_Y/CdgJ"/>
</dbReference>
<dbReference type="SUPFAM" id="SSF109604">
    <property type="entry name" value="HD-domain/PDEase-like"/>
    <property type="match status" value="1"/>
</dbReference>
<evidence type="ECO:0000313" key="2">
    <source>
        <dbReference type="EMBL" id="QHI97992.1"/>
    </source>
</evidence>
<sequence length="430" mass="46513">MTASVLDCISLSYQTLWGRQRSLVGIAVFVAPLPEPPLPGPIDAQELLEALGDRLPADGPPLFLVPQSQGLLLDLLAVIDPPAPPGAPGPRFATRTLAAPTLVVPDFLLQASSLAANGIRLARQRGLRLVWRGSADAPPPPELRDNFHRYWLDLPAPWAAAALKDATRKASVGQQIGPGRLPPGHIYGGIESRVLMEYCLDRCKALALAGWPAEDVVYSLRHQAMQPSHAVVMAALKALEGDRSAEVVQRTLSEDPLLVYRFLIYANSPALGLRAPIESIRHGMMMLGIDTIRSWLGQQVPFASRETALRPVNAQLVLRARLMENLLDAGIEEALRREVSLCGLFSGLDLLLNEPAGVLLPRIRLSRRVQDAVIQHDGPYGPSLAVTLALEKDDPLAVQALCATHEMEPGRVNRALLDVLGDIDVDGPTI</sequence>
<name>A0A857J4N1_9BURK</name>
<dbReference type="Proteomes" id="UP000464787">
    <property type="component" value="Chromosome"/>
</dbReference>
<protein>
    <submittedName>
        <fullName evidence="2">HDOD domain-containing protein</fullName>
    </submittedName>
</protein>
<gene>
    <name evidence="2" type="ORF">GT347_08280</name>
</gene>
<accession>A0A857J4N1</accession>
<dbReference type="Gene3D" id="1.10.3210.10">
    <property type="entry name" value="Hypothetical protein af1432"/>
    <property type="match status" value="1"/>
</dbReference>